<organism evidence="1 2">
    <name type="scientific">Halocatena salina</name>
    <dbReference type="NCBI Taxonomy" id="2934340"/>
    <lineage>
        <taxon>Archaea</taxon>
        <taxon>Methanobacteriati</taxon>
        <taxon>Methanobacteriota</taxon>
        <taxon>Stenosarchaea group</taxon>
        <taxon>Halobacteria</taxon>
        <taxon>Halobacteriales</taxon>
        <taxon>Natronomonadaceae</taxon>
        <taxon>Halocatena</taxon>
    </lineage>
</organism>
<evidence type="ECO:0000313" key="2">
    <source>
        <dbReference type="Proteomes" id="UP000831768"/>
    </source>
</evidence>
<dbReference type="RefSeq" id="WP_247993402.1">
    <property type="nucleotide sequence ID" value="NZ_CP096019.1"/>
</dbReference>
<reference evidence="1" key="1">
    <citation type="submission" date="2022-04" db="EMBL/GenBank/DDBJ databases">
        <title>Halocatena sp. nov., isolated from a salt lake.</title>
        <authorList>
            <person name="Cui H.-L."/>
        </authorList>
    </citation>
    <scope>NUCLEOTIDE SEQUENCE</scope>
    <source>
        <strain evidence="1">AD-1</strain>
    </source>
</reference>
<keyword evidence="2" id="KW-1185">Reference proteome</keyword>
<dbReference type="EMBL" id="CP096019">
    <property type="protein sequence ID" value="UPM42731.1"/>
    <property type="molecule type" value="Genomic_DNA"/>
</dbReference>
<evidence type="ECO:0000313" key="1">
    <source>
        <dbReference type="EMBL" id="UPM42731.1"/>
    </source>
</evidence>
<accession>A0A8U0A0Q9</accession>
<dbReference type="AlphaFoldDB" id="A0A8U0A0Q9"/>
<dbReference type="GeneID" id="71928847"/>
<proteinExistence type="predicted"/>
<name>A0A8U0A0Q9_9EURY</name>
<dbReference type="KEGG" id="haad:MW046_12330"/>
<dbReference type="Proteomes" id="UP000831768">
    <property type="component" value="Chromosome"/>
</dbReference>
<protein>
    <submittedName>
        <fullName evidence="1">Uncharacterized protein</fullName>
    </submittedName>
</protein>
<sequence>MAQNSGLTPAEKTGSSTTVTIICDECQRRQSIGLSAPATLADRRPDGVVESVCPTCGEITVTGFRYIDDQ</sequence>
<gene>
    <name evidence="1" type="ORF">MW046_12330</name>
</gene>